<dbReference type="NCBIfam" id="TIGR03156">
    <property type="entry name" value="GTP_HflX"/>
    <property type="match status" value="1"/>
</dbReference>
<dbReference type="KEGG" id="cag:Cagg_3097"/>
<evidence type="ECO:0000256" key="6">
    <source>
        <dbReference type="HAMAP-Rule" id="MF_00900"/>
    </source>
</evidence>
<comment type="subcellular location">
    <subcellularLocation>
        <location evidence="6">Cytoplasm</location>
    </subcellularLocation>
    <text evidence="6">May associate with membranes.</text>
</comment>
<feature type="binding site" evidence="7">
    <location>
        <begin position="385"/>
        <end position="387"/>
    </location>
    <ligand>
        <name>GTP</name>
        <dbReference type="ChEBI" id="CHEBI:37565"/>
    </ligand>
</feature>
<evidence type="ECO:0000256" key="7">
    <source>
        <dbReference type="PIRSR" id="PIRSR006809-1"/>
    </source>
</evidence>
<evidence type="ECO:0000313" key="11">
    <source>
        <dbReference type="Proteomes" id="UP000002508"/>
    </source>
</evidence>
<dbReference type="Gene3D" id="6.10.250.2860">
    <property type="match status" value="1"/>
</dbReference>
<protein>
    <recommendedName>
        <fullName evidence="6">GTPase HflX</fullName>
    </recommendedName>
    <alternativeName>
        <fullName evidence="6">GTP-binding protein HflX</fullName>
    </alternativeName>
</protein>
<accession>B8G7C0</accession>
<keyword evidence="5 6" id="KW-0342">GTP-binding</keyword>
<comment type="cofactor">
    <cofactor evidence="8">
        <name>Mg(2+)</name>
        <dbReference type="ChEBI" id="CHEBI:18420"/>
    </cofactor>
</comment>
<dbReference type="GO" id="GO:0043022">
    <property type="term" value="F:ribosome binding"/>
    <property type="evidence" value="ECO:0007669"/>
    <property type="project" value="TreeGrafter"/>
</dbReference>
<dbReference type="InterPro" id="IPR005225">
    <property type="entry name" value="Small_GTP-bd"/>
</dbReference>
<dbReference type="GO" id="GO:0003924">
    <property type="term" value="F:GTPase activity"/>
    <property type="evidence" value="ECO:0007669"/>
    <property type="project" value="UniProtKB-UniRule"/>
</dbReference>
<dbReference type="Proteomes" id="UP000002508">
    <property type="component" value="Chromosome"/>
</dbReference>
<evidence type="ECO:0000256" key="4">
    <source>
        <dbReference type="ARBA" id="ARBA00022842"/>
    </source>
</evidence>
<sequence length="461" mass="51868">MRMVRMLERSKETAINEIRTHDGKRLHPTTMPRRRALLVGTEIASFRSPWPVEDSLDELALLAKTADLEVVGRIFQRLPEPQPKFFIGPGKVKEVAALREQTQADLIVFDDELSPAQIRNLEEELQTQVIDRTALILDIFARHARTHEGRLQVELAQYQYLLPRLRRQWTHLERQTGTSGGTSAGGMVGLRGPGETQLEIDRRLIERRIAWLKEQLADVHRHRELYRQRRRQTGVPIIALVGYTNAGKSTLLNAMTGADVLAEDKLFATLDPTTRQVLLPGNTVALMTDTVGFIQKLPPQLIAAFRATLEEIEEADLLLHVVDVTHRNAQEHAQTVEQTLRELKVDHKPILTVLNKIDLLEGATAEGIDQIAAEMGLPGDIVAVSARRGWGLQTLGERIVATLAQRMVRVDALIPYQRNDLVALWRQRGVIEFEEFSSDGAHIVGRLPPALAPQFARFARA</sequence>
<dbReference type="InterPro" id="IPR025121">
    <property type="entry name" value="GTPase_HflX_N"/>
</dbReference>
<evidence type="ECO:0000256" key="1">
    <source>
        <dbReference type="ARBA" id="ARBA00022490"/>
    </source>
</evidence>
<evidence type="ECO:0000256" key="3">
    <source>
        <dbReference type="ARBA" id="ARBA00022741"/>
    </source>
</evidence>
<dbReference type="GO" id="GO:0005525">
    <property type="term" value="F:GTP binding"/>
    <property type="evidence" value="ECO:0007669"/>
    <property type="project" value="UniProtKB-UniRule"/>
</dbReference>
<feature type="binding site" evidence="7">
    <location>
        <begin position="355"/>
        <end position="358"/>
    </location>
    <ligand>
        <name>GTP</name>
        <dbReference type="ChEBI" id="CHEBI:37565"/>
    </ligand>
</feature>
<keyword evidence="3 6" id="KW-0547">Nucleotide-binding</keyword>
<dbReference type="FunFam" id="3.40.50.300:FF:000173">
    <property type="entry name" value="GTPase HflX"/>
    <property type="match status" value="1"/>
</dbReference>
<evidence type="ECO:0000259" key="9">
    <source>
        <dbReference type="PROSITE" id="PS51705"/>
    </source>
</evidence>
<keyword evidence="11" id="KW-1185">Reference proteome</keyword>
<dbReference type="InterPro" id="IPR042108">
    <property type="entry name" value="GTPase_HflX_N_sf"/>
</dbReference>
<feature type="binding site" evidence="8">
    <location>
        <position position="269"/>
    </location>
    <ligand>
        <name>Mg(2+)</name>
        <dbReference type="ChEBI" id="CHEBI:18420"/>
    </ligand>
</feature>
<proteinExistence type="inferred from homology"/>
<dbReference type="InterPro" id="IPR027417">
    <property type="entry name" value="P-loop_NTPase"/>
</dbReference>
<dbReference type="SUPFAM" id="SSF52540">
    <property type="entry name" value="P-loop containing nucleoside triphosphate hydrolases"/>
    <property type="match status" value="1"/>
</dbReference>
<dbReference type="NCBIfam" id="TIGR00231">
    <property type="entry name" value="small_GTP"/>
    <property type="match status" value="1"/>
</dbReference>
<feature type="binding site" evidence="7">
    <location>
        <begin position="289"/>
        <end position="292"/>
    </location>
    <ligand>
        <name>GTP</name>
        <dbReference type="ChEBI" id="CHEBI:37565"/>
    </ligand>
</feature>
<evidence type="ECO:0000256" key="8">
    <source>
        <dbReference type="PIRSR" id="PIRSR006809-2"/>
    </source>
</evidence>
<feature type="binding site" evidence="8">
    <location>
        <position position="249"/>
    </location>
    <ligand>
        <name>Mg(2+)</name>
        <dbReference type="ChEBI" id="CHEBI:18420"/>
    </ligand>
</feature>
<dbReference type="CDD" id="cd01878">
    <property type="entry name" value="HflX"/>
    <property type="match status" value="1"/>
</dbReference>
<keyword evidence="1 6" id="KW-0963">Cytoplasm</keyword>
<reference evidence="10" key="1">
    <citation type="submission" date="2008-12" db="EMBL/GenBank/DDBJ databases">
        <title>Complete sequence of Chloroflexus aggregans DSM 9485.</title>
        <authorList>
            <consortium name="US DOE Joint Genome Institute"/>
            <person name="Lucas S."/>
            <person name="Copeland A."/>
            <person name="Lapidus A."/>
            <person name="Glavina del Rio T."/>
            <person name="Dalin E."/>
            <person name="Tice H."/>
            <person name="Pitluck S."/>
            <person name="Foster B."/>
            <person name="Larimer F."/>
            <person name="Land M."/>
            <person name="Hauser L."/>
            <person name="Kyrpides N."/>
            <person name="Mikhailova N."/>
            <person name="Bryant D."/>
            <person name="Richardson P."/>
        </authorList>
    </citation>
    <scope>NUCLEOTIDE SEQUENCE</scope>
    <source>
        <strain evidence="10">DSM 9485</strain>
    </source>
</reference>
<dbReference type="Pfam" id="PF13167">
    <property type="entry name" value="GTP-bdg_N"/>
    <property type="match status" value="1"/>
</dbReference>
<dbReference type="PIRSF" id="PIRSF006809">
    <property type="entry name" value="GTP-binding_hflX_prd"/>
    <property type="match status" value="1"/>
</dbReference>
<name>B8G7C0_CHLAD</name>
<dbReference type="PANTHER" id="PTHR10229:SF0">
    <property type="entry name" value="GTP-BINDING PROTEIN 6-RELATED"/>
    <property type="match status" value="1"/>
</dbReference>
<dbReference type="InterPro" id="IPR006073">
    <property type="entry name" value="GTP-bd"/>
</dbReference>
<gene>
    <name evidence="6" type="primary">hflX</name>
    <name evidence="10" type="ordered locus">Cagg_3097</name>
</gene>
<keyword evidence="2 8" id="KW-0479">Metal-binding</keyword>
<evidence type="ECO:0000256" key="5">
    <source>
        <dbReference type="ARBA" id="ARBA00023134"/>
    </source>
</evidence>
<dbReference type="PANTHER" id="PTHR10229">
    <property type="entry name" value="GTP-BINDING PROTEIN HFLX"/>
    <property type="match status" value="1"/>
</dbReference>
<dbReference type="GO" id="GO:0046872">
    <property type="term" value="F:metal ion binding"/>
    <property type="evidence" value="ECO:0007669"/>
    <property type="project" value="UniProtKB-KW"/>
</dbReference>
<feature type="binding site" evidence="7">
    <location>
        <begin position="242"/>
        <end position="249"/>
    </location>
    <ligand>
        <name>GTP</name>
        <dbReference type="ChEBI" id="CHEBI:37565"/>
    </ligand>
</feature>
<dbReference type="Pfam" id="PF16360">
    <property type="entry name" value="GTP-bdg_M"/>
    <property type="match status" value="1"/>
</dbReference>
<dbReference type="GO" id="GO:0005737">
    <property type="term" value="C:cytoplasm"/>
    <property type="evidence" value="ECO:0007669"/>
    <property type="project" value="UniProtKB-SubCell"/>
</dbReference>
<feature type="domain" description="Hflx-type G" evidence="9">
    <location>
        <begin position="236"/>
        <end position="407"/>
    </location>
</feature>
<dbReference type="Pfam" id="PF01926">
    <property type="entry name" value="MMR_HSR1"/>
    <property type="match status" value="1"/>
</dbReference>
<dbReference type="InterPro" id="IPR032305">
    <property type="entry name" value="GTP-bd_M"/>
</dbReference>
<dbReference type="EMBL" id="CP001337">
    <property type="protein sequence ID" value="ACL25955.1"/>
    <property type="molecule type" value="Genomic_DNA"/>
</dbReference>
<dbReference type="Gene3D" id="3.40.50.300">
    <property type="entry name" value="P-loop containing nucleotide triphosphate hydrolases"/>
    <property type="match status" value="1"/>
</dbReference>
<comment type="function">
    <text evidence="6">GTPase that associates with the 50S ribosomal subunit and may have a role during protein synthesis or ribosome biogenesis.</text>
</comment>
<organism evidence="10 11">
    <name type="scientific">Chloroflexus aggregans (strain MD-66 / DSM 9485)</name>
    <dbReference type="NCBI Taxonomy" id="326427"/>
    <lineage>
        <taxon>Bacteria</taxon>
        <taxon>Bacillati</taxon>
        <taxon>Chloroflexota</taxon>
        <taxon>Chloroflexia</taxon>
        <taxon>Chloroflexales</taxon>
        <taxon>Chloroflexineae</taxon>
        <taxon>Chloroflexaceae</taxon>
        <taxon>Chloroflexus</taxon>
    </lineage>
</organism>
<dbReference type="HOGENOM" id="CLU_019597_1_0_0"/>
<evidence type="ECO:0000256" key="2">
    <source>
        <dbReference type="ARBA" id="ARBA00022723"/>
    </source>
</evidence>
<dbReference type="Gene3D" id="3.40.50.11060">
    <property type="entry name" value="GTPase HflX, N-terminal domain"/>
    <property type="match status" value="1"/>
</dbReference>
<dbReference type="eggNOG" id="COG2262">
    <property type="taxonomic scope" value="Bacteria"/>
</dbReference>
<comment type="subunit">
    <text evidence="6">Monomer. Associates with the 50S ribosomal subunit.</text>
</comment>
<dbReference type="STRING" id="326427.Cagg_3097"/>
<dbReference type="AlphaFoldDB" id="B8G7C0"/>
<keyword evidence="4 8" id="KW-0460">Magnesium</keyword>
<dbReference type="PRINTS" id="PR00326">
    <property type="entry name" value="GTP1OBG"/>
</dbReference>
<evidence type="ECO:0000313" key="10">
    <source>
        <dbReference type="EMBL" id="ACL25955.1"/>
    </source>
</evidence>
<dbReference type="HAMAP" id="MF_00900">
    <property type="entry name" value="GTPase_HflX"/>
    <property type="match status" value="1"/>
</dbReference>
<feature type="binding site" evidence="7">
    <location>
        <begin position="267"/>
        <end position="271"/>
    </location>
    <ligand>
        <name>GTP</name>
        <dbReference type="ChEBI" id="CHEBI:37565"/>
    </ligand>
</feature>
<comment type="similarity">
    <text evidence="6">Belongs to the TRAFAC class OBG-HflX-like GTPase superfamily. HflX GTPase family.</text>
</comment>
<dbReference type="RefSeq" id="WP_015941807.1">
    <property type="nucleotide sequence ID" value="NC_011831.1"/>
</dbReference>
<dbReference type="PROSITE" id="PS51705">
    <property type="entry name" value="G_HFLX"/>
    <property type="match status" value="1"/>
</dbReference>
<dbReference type="InterPro" id="IPR016496">
    <property type="entry name" value="GTPase_HflX"/>
</dbReference>
<dbReference type="InterPro" id="IPR030394">
    <property type="entry name" value="G_HFLX_dom"/>
</dbReference>
<dbReference type="FunFam" id="3.40.50.11060:FF:000001">
    <property type="entry name" value="GTPase HflX"/>
    <property type="match status" value="1"/>
</dbReference>